<reference evidence="4 5" key="1">
    <citation type="submission" date="2024-02" db="EMBL/GenBank/DDBJ databases">
        <title>Chromosome-scale genome assembly of the rough periwinkle Littorina saxatilis.</title>
        <authorList>
            <person name="De Jode A."/>
            <person name="Faria R."/>
            <person name="Formenti G."/>
            <person name="Sims Y."/>
            <person name="Smith T.P."/>
            <person name="Tracey A."/>
            <person name="Wood J.M.D."/>
            <person name="Zagrodzka Z.B."/>
            <person name="Johannesson K."/>
            <person name="Butlin R.K."/>
            <person name="Leder E.H."/>
        </authorList>
    </citation>
    <scope>NUCLEOTIDE SEQUENCE [LARGE SCALE GENOMIC DNA]</scope>
    <source>
        <strain evidence="4">Snail1</strain>
        <tissue evidence="4">Muscle</tissue>
    </source>
</reference>
<dbReference type="Proteomes" id="UP001374579">
    <property type="component" value="Unassembled WGS sequence"/>
</dbReference>
<evidence type="ECO:0000313" key="5">
    <source>
        <dbReference type="Proteomes" id="UP001374579"/>
    </source>
</evidence>
<evidence type="ECO:0008006" key="6">
    <source>
        <dbReference type="Google" id="ProtNLM"/>
    </source>
</evidence>
<sequence length="394" mass="43066">MIDYGALSWSLFFVFSTVISLVSSQAECGKSYSDQMTISPTPLLLNRDTPRGQVSITCGFPGVSNAARNGLKLFRTAVTSMVSNSLVYANSSGMESSAKEEEGQSGEGTYTTSLLFQMSQASCADSEFIYECHSSRTLNNNPLECLVIRPFTVGPDTTDVRIQATPSFDFFTVGTDLRLTCTGTVGVKGKRAREAQWVWEERHSGGSWSKVEAHIQLGDLNTVGDCLKVRATTYRVRLRSTDNAKELRCYLIKDSTPSEENAASFKIVVDSFLFGLSTSAGSVVLVGILIISGALGGAVATVVRHFIRRHVNNERAMHREHVMNRLDKLLRYEHETIGAKLRQKGEDPSPPEEEESSEASSVDPMEVTIEVAVKKKGSESLDSMASVESEVTEV</sequence>
<accession>A0AAN9GML6</accession>
<keyword evidence="2" id="KW-0812">Transmembrane</keyword>
<evidence type="ECO:0000256" key="1">
    <source>
        <dbReference type="SAM" id="MobiDB-lite"/>
    </source>
</evidence>
<organism evidence="4 5">
    <name type="scientific">Littorina saxatilis</name>
    <dbReference type="NCBI Taxonomy" id="31220"/>
    <lineage>
        <taxon>Eukaryota</taxon>
        <taxon>Metazoa</taxon>
        <taxon>Spiralia</taxon>
        <taxon>Lophotrochozoa</taxon>
        <taxon>Mollusca</taxon>
        <taxon>Gastropoda</taxon>
        <taxon>Caenogastropoda</taxon>
        <taxon>Littorinimorpha</taxon>
        <taxon>Littorinoidea</taxon>
        <taxon>Littorinidae</taxon>
        <taxon>Littorina</taxon>
    </lineage>
</organism>
<protein>
    <recommendedName>
        <fullName evidence="6">Ig-like domain-containing protein</fullName>
    </recommendedName>
</protein>
<proteinExistence type="predicted"/>
<comment type="caution">
    <text evidence="4">The sequence shown here is derived from an EMBL/GenBank/DDBJ whole genome shotgun (WGS) entry which is preliminary data.</text>
</comment>
<gene>
    <name evidence="4" type="ORF">V1264_012721</name>
</gene>
<dbReference type="EMBL" id="JBAMIC010000002">
    <property type="protein sequence ID" value="KAK7113431.1"/>
    <property type="molecule type" value="Genomic_DNA"/>
</dbReference>
<keyword evidence="2" id="KW-0472">Membrane</keyword>
<keyword evidence="3" id="KW-0732">Signal</keyword>
<keyword evidence="2" id="KW-1133">Transmembrane helix</keyword>
<feature type="region of interest" description="Disordered" evidence="1">
    <location>
        <begin position="339"/>
        <end position="366"/>
    </location>
</feature>
<feature type="chain" id="PRO_5042849860" description="Ig-like domain-containing protein" evidence="3">
    <location>
        <begin position="25"/>
        <end position="394"/>
    </location>
</feature>
<keyword evidence="5" id="KW-1185">Reference proteome</keyword>
<evidence type="ECO:0000256" key="3">
    <source>
        <dbReference type="SAM" id="SignalP"/>
    </source>
</evidence>
<feature type="signal peptide" evidence="3">
    <location>
        <begin position="1"/>
        <end position="24"/>
    </location>
</feature>
<dbReference type="AlphaFoldDB" id="A0AAN9GML6"/>
<feature type="transmembrane region" description="Helical" evidence="2">
    <location>
        <begin position="283"/>
        <end position="307"/>
    </location>
</feature>
<evidence type="ECO:0000313" key="4">
    <source>
        <dbReference type="EMBL" id="KAK7113431.1"/>
    </source>
</evidence>
<evidence type="ECO:0000256" key="2">
    <source>
        <dbReference type="SAM" id="Phobius"/>
    </source>
</evidence>
<name>A0AAN9GML6_9CAEN</name>